<gene>
    <name evidence="8" type="ORF">R3P38DRAFT_2955073</name>
</gene>
<dbReference type="InterPro" id="IPR020846">
    <property type="entry name" value="MFS_dom"/>
</dbReference>
<organism evidence="8 9">
    <name type="scientific">Favolaschia claudopus</name>
    <dbReference type="NCBI Taxonomy" id="2862362"/>
    <lineage>
        <taxon>Eukaryota</taxon>
        <taxon>Fungi</taxon>
        <taxon>Dikarya</taxon>
        <taxon>Basidiomycota</taxon>
        <taxon>Agaricomycotina</taxon>
        <taxon>Agaricomycetes</taxon>
        <taxon>Agaricomycetidae</taxon>
        <taxon>Agaricales</taxon>
        <taxon>Marasmiineae</taxon>
        <taxon>Mycenaceae</taxon>
        <taxon>Favolaschia</taxon>
    </lineage>
</organism>
<evidence type="ECO:0000256" key="5">
    <source>
        <dbReference type="ARBA" id="ARBA00023136"/>
    </source>
</evidence>
<evidence type="ECO:0000259" key="7">
    <source>
        <dbReference type="PROSITE" id="PS50850"/>
    </source>
</evidence>
<comment type="caution">
    <text evidence="8">The sequence shown here is derived from an EMBL/GenBank/DDBJ whole genome shotgun (WGS) entry which is preliminary data.</text>
</comment>
<feature type="transmembrane region" description="Helical" evidence="6">
    <location>
        <begin position="108"/>
        <end position="127"/>
    </location>
</feature>
<feature type="transmembrane region" description="Helical" evidence="6">
    <location>
        <begin position="133"/>
        <end position="154"/>
    </location>
</feature>
<feature type="transmembrane region" description="Helical" evidence="6">
    <location>
        <begin position="74"/>
        <end position="96"/>
    </location>
</feature>
<keyword evidence="4 6" id="KW-1133">Transmembrane helix</keyword>
<dbReference type="SUPFAM" id="SSF103473">
    <property type="entry name" value="MFS general substrate transporter"/>
    <property type="match status" value="1"/>
</dbReference>
<dbReference type="Pfam" id="PF07690">
    <property type="entry name" value="MFS_1"/>
    <property type="match status" value="1"/>
</dbReference>
<keyword evidence="5 6" id="KW-0472">Membrane</keyword>
<sequence>MNPPHLDSQSLDESTPLLEDHVDLEAAKRKTPLPRALTALCVARFSDPISYSQLFPYINKMLYDLRVTDDMARIGFYSGLVESIFAVSQTLTTYTWARASDSVGRRPIILICAVGLAIATLLLGFCTSLADIIFVRALAGFFAGNVAVYHAVLAEITDSSNSPRAYSLYAFIWPLGSTIGPLIGGSFSNLGTKFPQLWGYDFILAHPYFMPNFVCALCVVVGLCLSYFYLEETLPAKRRGSSINMGVTCQAPRLGALDLLSIPMLRALTMSSFTLAFTATAFDVVFVLFCYTPIEQGGLSFSVTEIGNALSLNGLLLAVFQLFIMPSLLRKYRSSSLYHTCTQCWPLTFALMPLLNLVVRRGYDDDNETVELTTNLTLWIGIVLILSCSRIASAAFTTNMILIRDNAPNPSYIGACSGLMQMIMCVSRMFSPAFISSVFALSVGNNLLWGYPIWVVVMLGSCCIGCYISHKIKIMDQQA</sequence>
<evidence type="ECO:0000313" key="9">
    <source>
        <dbReference type="Proteomes" id="UP001362999"/>
    </source>
</evidence>
<evidence type="ECO:0000313" key="8">
    <source>
        <dbReference type="EMBL" id="KAK7023954.1"/>
    </source>
</evidence>
<evidence type="ECO:0000256" key="6">
    <source>
        <dbReference type="SAM" id="Phobius"/>
    </source>
</evidence>
<dbReference type="Proteomes" id="UP001362999">
    <property type="component" value="Unassembled WGS sequence"/>
</dbReference>
<protein>
    <submittedName>
        <fullName evidence="8">MFS domain-containing protein</fullName>
    </submittedName>
</protein>
<feature type="transmembrane region" description="Helical" evidence="6">
    <location>
        <begin position="449"/>
        <end position="468"/>
    </location>
</feature>
<dbReference type="GO" id="GO:0016020">
    <property type="term" value="C:membrane"/>
    <property type="evidence" value="ECO:0007669"/>
    <property type="project" value="UniProtKB-SubCell"/>
</dbReference>
<dbReference type="PANTHER" id="PTHR23504:SF15">
    <property type="entry name" value="MAJOR FACILITATOR SUPERFAMILY (MFS) PROFILE DOMAIN-CONTAINING PROTEIN"/>
    <property type="match status" value="1"/>
</dbReference>
<dbReference type="PANTHER" id="PTHR23504">
    <property type="entry name" value="MAJOR FACILITATOR SUPERFAMILY DOMAIN-CONTAINING PROTEIN 10"/>
    <property type="match status" value="1"/>
</dbReference>
<evidence type="ECO:0000256" key="3">
    <source>
        <dbReference type="ARBA" id="ARBA00022692"/>
    </source>
</evidence>
<evidence type="ECO:0000256" key="1">
    <source>
        <dbReference type="ARBA" id="ARBA00004141"/>
    </source>
</evidence>
<accession>A0AAW0BF64</accession>
<evidence type="ECO:0000256" key="4">
    <source>
        <dbReference type="ARBA" id="ARBA00022989"/>
    </source>
</evidence>
<keyword evidence="3 6" id="KW-0812">Transmembrane</keyword>
<keyword evidence="2" id="KW-0813">Transport</keyword>
<proteinExistence type="predicted"/>
<dbReference type="EMBL" id="JAWWNJ010000035">
    <property type="protein sequence ID" value="KAK7023954.1"/>
    <property type="molecule type" value="Genomic_DNA"/>
</dbReference>
<dbReference type="AlphaFoldDB" id="A0AAW0BF64"/>
<comment type="subcellular location">
    <subcellularLocation>
        <location evidence="1">Membrane</location>
        <topology evidence="1">Multi-pass membrane protein</topology>
    </subcellularLocation>
</comment>
<feature type="transmembrane region" description="Helical" evidence="6">
    <location>
        <begin position="378"/>
        <end position="402"/>
    </location>
</feature>
<feature type="transmembrane region" description="Helical" evidence="6">
    <location>
        <begin position="166"/>
        <end position="188"/>
    </location>
</feature>
<dbReference type="InterPro" id="IPR036259">
    <property type="entry name" value="MFS_trans_sf"/>
</dbReference>
<feature type="transmembrane region" description="Helical" evidence="6">
    <location>
        <begin position="306"/>
        <end position="325"/>
    </location>
</feature>
<dbReference type="Gene3D" id="1.20.1250.20">
    <property type="entry name" value="MFS general substrate transporter like domains"/>
    <property type="match status" value="1"/>
</dbReference>
<keyword evidence="9" id="KW-1185">Reference proteome</keyword>
<name>A0AAW0BF64_9AGAR</name>
<dbReference type="InterPro" id="IPR011701">
    <property type="entry name" value="MFS"/>
</dbReference>
<feature type="transmembrane region" description="Helical" evidence="6">
    <location>
        <begin position="208"/>
        <end position="230"/>
    </location>
</feature>
<feature type="transmembrane region" description="Helical" evidence="6">
    <location>
        <begin position="337"/>
        <end position="358"/>
    </location>
</feature>
<evidence type="ECO:0000256" key="2">
    <source>
        <dbReference type="ARBA" id="ARBA00022448"/>
    </source>
</evidence>
<feature type="domain" description="Major facilitator superfamily (MFS) profile" evidence="7">
    <location>
        <begin position="36"/>
        <end position="478"/>
    </location>
</feature>
<dbReference type="GO" id="GO:0022857">
    <property type="term" value="F:transmembrane transporter activity"/>
    <property type="evidence" value="ECO:0007669"/>
    <property type="project" value="InterPro"/>
</dbReference>
<reference evidence="8 9" key="1">
    <citation type="journal article" date="2024" name="J Genomics">
        <title>Draft genome sequencing and assembly of Favolaschia claudopus CIRM-BRFM 2984 isolated from oak limbs.</title>
        <authorList>
            <person name="Navarro D."/>
            <person name="Drula E."/>
            <person name="Chaduli D."/>
            <person name="Cazenave R."/>
            <person name="Ahrendt S."/>
            <person name="Wang J."/>
            <person name="Lipzen A."/>
            <person name="Daum C."/>
            <person name="Barry K."/>
            <person name="Grigoriev I.V."/>
            <person name="Favel A."/>
            <person name="Rosso M.N."/>
            <person name="Martin F."/>
        </authorList>
    </citation>
    <scope>NUCLEOTIDE SEQUENCE [LARGE SCALE GENOMIC DNA]</scope>
    <source>
        <strain evidence="8 9">CIRM-BRFM 2984</strain>
    </source>
</reference>
<dbReference type="PROSITE" id="PS50850">
    <property type="entry name" value="MFS"/>
    <property type="match status" value="1"/>
</dbReference>
<feature type="transmembrane region" description="Helical" evidence="6">
    <location>
        <begin position="273"/>
        <end position="294"/>
    </location>
</feature>